<dbReference type="GO" id="GO:0007018">
    <property type="term" value="P:microtubule-based movement"/>
    <property type="evidence" value="ECO:0007669"/>
    <property type="project" value="InterPro"/>
</dbReference>
<dbReference type="GO" id="GO:0051959">
    <property type="term" value="F:dynein light intermediate chain binding"/>
    <property type="evidence" value="ECO:0007669"/>
    <property type="project" value="InterPro"/>
</dbReference>
<dbReference type="PANTHER" id="PTHR22878:SF70">
    <property type="entry name" value="DYNEIN HEAVY CHAIN 2, AXONEMAL"/>
    <property type="match status" value="1"/>
</dbReference>
<evidence type="ECO:0000313" key="1">
    <source>
        <dbReference type="EMBL" id="KMQ93089.1"/>
    </source>
</evidence>
<name>A0A0J7KS87_LASNI</name>
<dbReference type="PANTHER" id="PTHR22878">
    <property type="entry name" value="DYNEIN HEAVY CHAIN 6, AXONEMAL-LIKE-RELATED"/>
    <property type="match status" value="1"/>
</dbReference>
<proteinExistence type="predicted"/>
<gene>
    <name evidence="1" type="ORF">RF55_6840</name>
</gene>
<dbReference type="STRING" id="67767.A0A0J7KS87"/>
<sequence length="160" mass="18985">MIRSVREEIYLSYLDYEINERITWVLIWPGMVVLCVSQIYWSLEVQNCLVDHAPFAMELLYEKLKAQILKLVDIVRGKLSKQNRTSLNALITIDVHAMDVVKSLVEKRVIDEMDFEWLAQLRCYWEDDVYVRIIYSTIKYAYEYVGNCPRLVITPLTDRL</sequence>
<dbReference type="Proteomes" id="UP000036403">
    <property type="component" value="Unassembled WGS sequence"/>
</dbReference>
<dbReference type="FunFam" id="1.20.58.1120:FF:000001">
    <property type="entry name" value="dynein heavy chain 2, axonemal"/>
    <property type="match status" value="1"/>
</dbReference>
<accession>A0A0J7KS87</accession>
<protein>
    <submittedName>
        <fullName evidence="1">Dynein heavy chain axonemal-like protein</fullName>
    </submittedName>
</protein>
<dbReference type="PaxDb" id="67767-A0A0J7KS87"/>
<dbReference type="EMBL" id="LBMM01003825">
    <property type="protein sequence ID" value="KMQ93089.1"/>
    <property type="molecule type" value="Genomic_DNA"/>
</dbReference>
<keyword evidence="2" id="KW-1185">Reference proteome</keyword>
<dbReference type="OrthoDB" id="447173at2759"/>
<organism evidence="1 2">
    <name type="scientific">Lasius niger</name>
    <name type="common">Black garden ant</name>
    <dbReference type="NCBI Taxonomy" id="67767"/>
    <lineage>
        <taxon>Eukaryota</taxon>
        <taxon>Metazoa</taxon>
        <taxon>Ecdysozoa</taxon>
        <taxon>Arthropoda</taxon>
        <taxon>Hexapoda</taxon>
        <taxon>Insecta</taxon>
        <taxon>Pterygota</taxon>
        <taxon>Neoptera</taxon>
        <taxon>Endopterygota</taxon>
        <taxon>Hymenoptera</taxon>
        <taxon>Apocrita</taxon>
        <taxon>Aculeata</taxon>
        <taxon>Formicoidea</taxon>
        <taxon>Formicidae</taxon>
        <taxon>Formicinae</taxon>
        <taxon>Lasius</taxon>
        <taxon>Lasius</taxon>
    </lineage>
</organism>
<dbReference type="InterPro" id="IPR026983">
    <property type="entry name" value="DHC"/>
</dbReference>
<dbReference type="Gene3D" id="1.20.58.1120">
    <property type="match status" value="1"/>
</dbReference>
<evidence type="ECO:0000313" key="2">
    <source>
        <dbReference type="Proteomes" id="UP000036403"/>
    </source>
</evidence>
<dbReference type="GO" id="GO:0030286">
    <property type="term" value="C:dynein complex"/>
    <property type="evidence" value="ECO:0007669"/>
    <property type="project" value="InterPro"/>
</dbReference>
<dbReference type="AlphaFoldDB" id="A0A0J7KS87"/>
<comment type="caution">
    <text evidence="1">The sequence shown here is derived from an EMBL/GenBank/DDBJ whole genome shotgun (WGS) entry which is preliminary data.</text>
</comment>
<reference evidence="1 2" key="1">
    <citation type="submission" date="2015-04" db="EMBL/GenBank/DDBJ databases">
        <title>Lasius niger genome sequencing.</title>
        <authorList>
            <person name="Konorov E.A."/>
            <person name="Nikitin M.A."/>
            <person name="Kirill M.V."/>
            <person name="Chang P."/>
        </authorList>
    </citation>
    <scope>NUCLEOTIDE SEQUENCE [LARGE SCALE GENOMIC DNA]</scope>
    <source>
        <tissue evidence="1">Whole</tissue>
    </source>
</reference>
<dbReference type="GO" id="GO:0045505">
    <property type="term" value="F:dynein intermediate chain binding"/>
    <property type="evidence" value="ECO:0007669"/>
    <property type="project" value="InterPro"/>
</dbReference>